<comment type="caution">
    <text evidence="1">The sequence shown here is derived from an EMBL/GenBank/DDBJ whole genome shotgun (WGS) entry which is preliminary data.</text>
</comment>
<protein>
    <submittedName>
        <fullName evidence="1">Uncharacterized protein</fullName>
    </submittedName>
</protein>
<organism evidence="1 2">
    <name type="scientific">Notoacmeibacter ruber</name>
    <dbReference type="NCBI Taxonomy" id="2670375"/>
    <lineage>
        <taxon>Bacteria</taxon>
        <taxon>Pseudomonadati</taxon>
        <taxon>Pseudomonadota</taxon>
        <taxon>Alphaproteobacteria</taxon>
        <taxon>Hyphomicrobiales</taxon>
        <taxon>Notoacmeibacteraceae</taxon>
        <taxon>Notoacmeibacter</taxon>
    </lineage>
</organism>
<sequence>MGDGLLALSGTGIAAAAAALPFFVAAHPDSFGPPELRYEPLVIDLASAETIREEAGTDLKQRAILATPYDDVSVGSVFPSSEAKATFRKNEPISPYSPFQTSNAFGDWQRDRVTSTRRAIAFHNGRAAVVDGGTVRMVRKGSILADGRHVSSVRGRRDEVLLLFEDGSLETLPISRYPIGQSAQATRK</sequence>
<name>A0A3L7JES9_9HYPH</name>
<dbReference type="EMBL" id="RCWN01000001">
    <property type="protein sequence ID" value="RLQ88819.1"/>
    <property type="molecule type" value="Genomic_DNA"/>
</dbReference>
<proteinExistence type="predicted"/>
<evidence type="ECO:0000313" key="2">
    <source>
        <dbReference type="Proteomes" id="UP000281094"/>
    </source>
</evidence>
<dbReference type="Proteomes" id="UP000281094">
    <property type="component" value="Unassembled WGS sequence"/>
</dbReference>
<evidence type="ECO:0000313" key="1">
    <source>
        <dbReference type="EMBL" id="RLQ88819.1"/>
    </source>
</evidence>
<reference evidence="1 2" key="1">
    <citation type="submission" date="2018-10" db="EMBL/GenBank/DDBJ databases">
        <title>Notoacmeibacter sp. M2BS9Y-3-1, whole genome shotgun sequence.</title>
        <authorList>
            <person name="Tuo L."/>
        </authorList>
    </citation>
    <scope>NUCLEOTIDE SEQUENCE [LARGE SCALE GENOMIC DNA]</scope>
    <source>
        <strain evidence="1 2">M2BS9Y-3-1</strain>
    </source>
</reference>
<dbReference type="RefSeq" id="WP_121645787.1">
    <property type="nucleotide sequence ID" value="NZ_RCWN01000001.1"/>
</dbReference>
<dbReference type="AlphaFoldDB" id="A0A3L7JES9"/>
<accession>A0A3L7JES9</accession>
<keyword evidence="2" id="KW-1185">Reference proteome</keyword>
<gene>
    <name evidence="1" type="ORF">D8780_11925</name>
</gene>